<dbReference type="GO" id="GO:0006508">
    <property type="term" value="P:proteolysis"/>
    <property type="evidence" value="ECO:0007669"/>
    <property type="project" value="UniProtKB-KW"/>
</dbReference>
<feature type="active site" description="Charge relay system" evidence="5">
    <location>
        <position position="405"/>
    </location>
</feature>
<evidence type="ECO:0000256" key="5">
    <source>
        <dbReference type="PROSITE-ProRule" id="PRU01240"/>
    </source>
</evidence>
<dbReference type="Gene3D" id="3.30.70.80">
    <property type="entry name" value="Peptidase S8 propeptide/proteinase inhibitor I9"/>
    <property type="match status" value="1"/>
</dbReference>
<keyword evidence="11" id="KW-1185">Reference proteome</keyword>
<dbReference type="GO" id="GO:0005509">
    <property type="term" value="F:calcium ion binding"/>
    <property type="evidence" value="ECO:0007669"/>
    <property type="project" value="InterPro"/>
</dbReference>
<feature type="domain" description="Ricin B lectin" evidence="9">
    <location>
        <begin position="969"/>
        <end position="1092"/>
    </location>
</feature>
<dbReference type="Pfam" id="PF00082">
    <property type="entry name" value="Peptidase_S8"/>
    <property type="match status" value="1"/>
</dbReference>
<dbReference type="InterPro" id="IPR035992">
    <property type="entry name" value="Ricin_B-like_lectins"/>
</dbReference>
<dbReference type="EMBL" id="POUA01000129">
    <property type="protein sequence ID" value="PZG44112.1"/>
    <property type="molecule type" value="Genomic_DNA"/>
</dbReference>
<feature type="domain" description="Ricin B lectin" evidence="9">
    <location>
        <begin position="1187"/>
        <end position="1307"/>
    </location>
</feature>
<dbReference type="SUPFAM" id="SSF54897">
    <property type="entry name" value="Protease propeptides/inhibitors"/>
    <property type="match status" value="1"/>
</dbReference>
<feature type="active site" description="Charge relay system" evidence="5">
    <location>
        <position position="222"/>
    </location>
</feature>
<keyword evidence="8" id="KW-0732">Signal</keyword>
<feature type="chain" id="PRO_5039005183" description="Ricin B lectin domain-containing protein" evidence="8">
    <location>
        <begin position="35"/>
        <end position="1310"/>
    </location>
</feature>
<dbReference type="InterPro" id="IPR037045">
    <property type="entry name" value="S8pro/Inhibitor_I9_sf"/>
</dbReference>
<dbReference type="InterPro" id="IPR036852">
    <property type="entry name" value="Peptidase_S8/S53_dom_sf"/>
</dbReference>
<feature type="signal peptide" evidence="8">
    <location>
        <begin position="1"/>
        <end position="34"/>
    </location>
</feature>
<accession>A0A2W2G8C2</accession>
<dbReference type="InterPro" id="IPR022398">
    <property type="entry name" value="Peptidase_S8_His-AS"/>
</dbReference>
<dbReference type="InterPro" id="IPR023827">
    <property type="entry name" value="Peptidase_S8_Asp-AS"/>
</dbReference>
<keyword evidence="3 5" id="KW-0378">Hydrolase</keyword>
<dbReference type="InterPro" id="IPR015500">
    <property type="entry name" value="Peptidase_S8_subtilisin-rel"/>
</dbReference>
<dbReference type="Proteomes" id="UP000248544">
    <property type="component" value="Unassembled WGS sequence"/>
</dbReference>
<feature type="region of interest" description="Disordered" evidence="7">
    <location>
        <begin position="159"/>
        <end position="189"/>
    </location>
</feature>
<feature type="region of interest" description="Disordered" evidence="7">
    <location>
        <begin position="50"/>
        <end position="81"/>
    </location>
</feature>
<dbReference type="InterPro" id="IPR050131">
    <property type="entry name" value="Peptidase_S8_subtilisin-like"/>
</dbReference>
<evidence type="ECO:0000256" key="3">
    <source>
        <dbReference type="ARBA" id="ARBA00022801"/>
    </source>
</evidence>
<dbReference type="Pfam" id="PF05922">
    <property type="entry name" value="Inhibitor_I9"/>
    <property type="match status" value="1"/>
</dbReference>
<evidence type="ECO:0000256" key="7">
    <source>
        <dbReference type="SAM" id="MobiDB-lite"/>
    </source>
</evidence>
<dbReference type="InterPro" id="IPR000772">
    <property type="entry name" value="Ricin_B_lectin"/>
</dbReference>
<organism evidence="10 11">
    <name type="scientific">Spongiactinospora gelatinilytica</name>
    <dbReference type="NCBI Taxonomy" id="2666298"/>
    <lineage>
        <taxon>Bacteria</taxon>
        <taxon>Bacillati</taxon>
        <taxon>Actinomycetota</taxon>
        <taxon>Actinomycetes</taxon>
        <taxon>Streptosporangiales</taxon>
        <taxon>Streptosporangiaceae</taxon>
        <taxon>Spongiactinospora</taxon>
    </lineage>
</organism>
<gene>
    <name evidence="10" type="ORF">C1I98_17660</name>
</gene>
<feature type="domain" description="Ricin B lectin" evidence="9">
    <location>
        <begin position="544"/>
        <end position="669"/>
    </location>
</feature>
<evidence type="ECO:0000256" key="6">
    <source>
        <dbReference type="RuleBase" id="RU003355"/>
    </source>
</evidence>
<dbReference type="InterPro" id="IPR010259">
    <property type="entry name" value="S8pro/Inhibitor_I9"/>
</dbReference>
<protein>
    <recommendedName>
        <fullName evidence="9">Ricin B lectin domain-containing protein</fullName>
    </recommendedName>
</protein>
<keyword evidence="4 5" id="KW-0720">Serine protease</keyword>
<dbReference type="PANTHER" id="PTHR43806">
    <property type="entry name" value="PEPTIDASE S8"/>
    <property type="match status" value="1"/>
</dbReference>
<dbReference type="InterPro" id="IPR015919">
    <property type="entry name" value="Cadherin-like_sf"/>
</dbReference>
<dbReference type="GO" id="GO:0005615">
    <property type="term" value="C:extracellular space"/>
    <property type="evidence" value="ECO:0007669"/>
    <property type="project" value="TreeGrafter"/>
</dbReference>
<dbReference type="PANTHER" id="PTHR43806:SF11">
    <property type="entry name" value="CEREVISIN-RELATED"/>
    <property type="match status" value="1"/>
</dbReference>
<dbReference type="PRINTS" id="PR00723">
    <property type="entry name" value="SUBTILISIN"/>
</dbReference>
<feature type="domain" description="Ricin B lectin" evidence="9">
    <location>
        <begin position="760"/>
        <end position="883"/>
    </location>
</feature>
<dbReference type="PROSITE" id="PS00137">
    <property type="entry name" value="SUBTILASE_HIS"/>
    <property type="match status" value="1"/>
</dbReference>
<dbReference type="Gene3D" id="3.40.50.200">
    <property type="entry name" value="Peptidase S8/S53 domain"/>
    <property type="match status" value="1"/>
</dbReference>
<dbReference type="InterPro" id="IPR034193">
    <property type="entry name" value="PCSK9_ProteinaseK-like"/>
</dbReference>
<dbReference type="InterPro" id="IPR000209">
    <property type="entry name" value="Peptidase_S8/S53_dom"/>
</dbReference>
<dbReference type="PROSITE" id="PS50231">
    <property type="entry name" value="RICIN_B_LECTIN"/>
    <property type="match status" value="4"/>
</dbReference>
<dbReference type="InterPro" id="IPR013783">
    <property type="entry name" value="Ig-like_fold"/>
</dbReference>
<dbReference type="SUPFAM" id="SSF50370">
    <property type="entry name" value="Ricin B-like lectins"/>
    <property type="match status" value="4"/>
</dbReference>
<dbReference type="SUPFAM" id="SSF49313">
    <property type="entry name" value="Cadherin-like"/>
    <property type="match status" value="3"/>
</dbReference>
<name>A0A2W2G8C2_9ACTN</name>
<sequence>MSMIRILRRVMYGTSVRPLPARTISVLSRATALAALTTALLAEGVAAAEAAPEPAQPSAAPTATPTQEHGPPGKDKEIAGKPIPNSYIVRFADRPALRGEDRITKAARDLTDRVGGRLKDVYTTALHGFSAQLSPEQAAAMAKDPLVASVRKDVVLVVPSPPMKPEKDAASHPRSTPSGAPQAGSRQNDPQWALDRIDQVGQSLSGTFDYTDASATGIYIMDTGVRATHQEFGGRVTSGPPGTDHGDCSGHGTAVAGVAAGSTWGVAKNAKVHPVRVVGSCEAHGDSADALKAIDWITRSAQRPAVVNISWTTGTAIQPDLEEAIRNSSKSGITYVIAAGNSSEDACDLSPQRVPEAITVSGTDRNDNRAGYSYGKCIDLFAPGVDITTSDWKSDTALTTTGGTSLAAPLVSGAAAAYLSAHPKATPQQVADALAGCASTDVVGDAGPGSPNRLLSTACGPIRITNPGRQLTITGRAVTISKIKATGAGGLRYSATGLPAGTSIDAATGVISGTPAATGAGTVVVVATDGTASAAASFVWEVVHGYGGIIGLNDLCIDNQSSFTTEGNKIQLWGCGHNWVARGNGNIVFWNGATANHCLTASDNTSADGRLIVLSACKGAATQVWRPDSDGTLRNPATGDCLSAPAGHWGIQLTLAPCDGGAGRRWKLSAEPKPSLAAKNPGMLVTLAGGSVSQRISVTNHDTTRAVTYRATGLPAGLTINQSTGLISGTPSTAQSADVTLTATTGAATVTETFSWQVADGAITGVNGLCLDDRDDREADEAPVQLWPCGTNDRGQLWTVREDGRLLGMGRCLTPAKGGTAEKTPIVLSACGAAEPQVWRPQADGTLRNPASGRCLAAPATGQGDQLLLAACTAAATQVWTLPTAPDFGAIANPGRQDPLVGTEVDIRTAGSRANLTYRATGLPQGLSINATTGRITGKAATVGEGMATVTATSGTGITGRAFFSWSVHHGLITGPDKWCADDWLGATNNGNQVIVYECNSGHTQRWTVRADGMLEVRGKCLTVAADATGDGSPIVIDECRRAVSQIWHQSKDGTLRNPASGRCLNAPELKSRTQFTLADCTGAAAQRWKLPVPGPAPEKLVVKVPGDQVTNVRKPVRITVTTTGGSGKRTFTADGLPPGLAIDADSGTISGTPTAAGFHQVTVKAVDGTGAATAGFDLVVLGPPAADTITHVSGSWCADDGDSAALSVWDCNHTEPQRFTVGSDGQVKGRGGRCVTAQKGGRTPGTKVVMATCDSGDASRLWRQQANGTVFNTASGLCLSVRQLAYREPFTLATCEFTPYEIWSLPTGT</sequence>
<dbReference type="PROSITE" id="PS00138">
    <property type="entry name" value="SUBTILASE_SER"/>
    <property type="match status" value="1"/>
</dbReference>
<comment type="caution">
    <text evidence="10">The sequence shown here is derived from an EMBL/GenBank/DDBJ whole genome shotgun (WGS) entry which is preliminary data.</text>
</comment>
<evidence type="ECO:0000259" key="9">
    <source>
        <dbReference type="SMART" id="SM00458"/>
    </source>
</evidence>
<evidence type="ECO:0000313" key="10">
    <source>
        <dbReference type="EMBL" id="PZG44112.1"/>
    </source>
</evidence>
<dbReference type="GO" id="GO:0004252">
    <property type="term" value="F:serine-type endopeptidase activity"/>
    <property type="evidence" value="ECO:0007669"/>
    <property type="project" value="UniProtKB-UniRule"/>
</dbReference>
<dbReference type="SUPFAM" id="SSF52743">
    <property type="entry name" value="Subtilisin-like"/>
    <property type="match status" value="1"/>
</dbReference>
<dbReference type="Gene3D" id="2.60.40.10">
    <property type="entry name" value="Immunoglobulins"/>
    <property type="match status" value="4"/>
</dbReference>
<evidence type="ECO:0000256" key="1">
    <source>
        <dbReference type="ARBA" id="ARBA00011073"/>
    </source>
</evidence>
<dbReference type="CDD" id="cd04077">
    <property type="entry name" value="Peptidases_S8_PCSK9_ProteinaseK_like"/>
    <property type="match status" value="1"/>
</dbReference>
<evidence type="ECO:0000256" key="2">
    <source>
        <dbReference type="ARBA" id="ARBA00022670"/>
    </source>
</evidence>
<comment type="similarity">
    <text evidence="1 5 6">Belongs to the peptidase S8 family.</text>
</comment>
<dbReference type="PROSITE" id="PS00136">
    <property type="entry name" value="SUBTILASE_ASP"/>
    <property type="match status" value="1"/>
</dbReference>
<proteinExistence type="inferred from homology"/>
<feature type="compositionally biased region" description="Polar residues" evidence="7">
    <location>
        <begin position="173"/>
        <end position="189"/>
    </location>
</feature>
<dbReference type="Pfam" id="PF05345">
    <property type="entry name" value="He_PIG"/>
    <property type="match status" value="4"/>
</dbReference>
<feature type="compositionally biased region" description="Low complexity" evidence="7">
    <location>
        <begin position="50"/>
        <end position="68"/>
    </location>
</feature>
<evidence type="ECO:0000256" key="4">
    <source>
        <dbReference type="ARBA" id="ARBA00022825"/>
    </source>
</evidence>
<dbReference type="Pfam" id="PF00652">
    <property type="entry name" value="Ricin_B_lectin"/>
    <property type="match status" value="4"/>
</dbReference>
<evidence type="ECO:0000256" key="8">
    <source>
        <dbReference type="SAM" id="SignalP"/>
    </source>
</evidence>
<reference evidence="10 11" key="1">
    <citation type="submission" date="2018-01" db="EMBL/GenBank/DDBJ databases">
        <title>Draft genome sequence of Sphaerisporangium sp. 7K107.</title>
        <authorList>
            <person name="Sahin N."/>
            <person name="Saygin H."/>
            <person name="Ay H."/>
        </authorList>
    </citation>
    <scope>NUCLEOTIDE SEQUENCE [LARGE SCALE GENOMIC DNA]</scope>
    <source>
        <strain evidence="10 11">7K107</strain>
    </source>
</reference>
<keyword evidence="2 5" id="KW-0645">Protease</keyword>
<dbReference type="FunFam" id="3.40.50.200:FF:000016">
    <property type="entry name" value="Proprotein convertase subtilisin/kexin type 9"/>
    <property type="match status" value="1"/>
</dbReference>
<dbReference type="CDD" id="cd00161">
    <property type="entry name" value="beta-trefoil_Ricin-like"/>
    <property type="match status" value="1"/>
</dbReference>
<dbReference type="GO" id="GO:0005975">
    <property type="term" value="P:carbohydrate metabolic process"/>
    <property type="evidence" value="ECO:0007669"/>
    <property type="project" value="UniProtKB-ARBA"/>
</dbReference>
<feature type="active site" description="Charge relay system" evidence="5">
    <location>
        <position position="251"/>
    </location>
</feature>
<dbReference type="GO" id="GO:0016020">
    <property type="term" value="C:membrane"/>
    <property type="evidence" value="ECO:0007669"/>
    <property type="project" value="InterPro"/>
</dbReference>
<evidence type="ECO:0000313" key="11">
    <source>
        <dbReference type="Proteomes" id="UP000248544"/>
    </source>
</evidence>
<dbReference type="InterPro" id="IPR023828">
    <property type="entry name" value="Peptidase_S8_Ser-AS"/>
</dbReference>
<dbReference type="Gene3D" id="2.80.10.50">
    <property type="match status" value="4"/>
</dbReference>
<dbReference type="PROSITE" id="PS51892">
    <property type="entry name" value="SUBTILASE"/>
    <property type="match status" value="1"/>
</dbReference>
<dbReference type="SMART" id="SM00458">
    <property type="entry name" value="RICIN"/>
    <property type="match status" value="4"/>
</dbReference>